<dbReference type="EMBL" id="AKHW03000005">
    <property type="protein sequence ID" value="KYO49193.1"/>
    <property type="molecule type" value="Genomic_DNA"/>
</dbReference>
<evidence type="ECO:0000313" key="2">
    <source>
        <dbReference type="Proteomes" id="UP000050525"/>
    </source>
</evidence>
<evidence type="ECO:0000313" key="1">
    <source>
        <dbReference type="EMBL" id="KYO49193.1"/>
    </source>
</evidence>
<sequence>MTKETFYPIVLMLGPQIERQDTKMHQAILPNKRVAMAIMKLATPSSLCYITNQFIMASCMAEVVTHEAAGCAECLEEVENHRPELLEELNKSSEFLGSSLHPSFQA</sequence>
<dbReference type="Proteomes" id="UP000050525">
    <property type="component" value="Unassembled WGS sequence"/>
</dbReference>
<protein>
    <submittedName>
        <fullName evidence="1">Uncharacterized protein</fullName>
    </submittedName>
</protein>
<reference evidence="1 2" key="1">
    <citation type="journal article" date="2012" name="Genome Biol.">
        <title>Sequencing three crocodilian genomes to illuminate the evolution of archosaurs and amniotes.</title>
        <authorList>
            <person name="St John J.A."/>
            <person name="Braun E.L."/>
            <person name="Isberg S.R."/>
            <person name="Miles L.G."/>
            <person name="Chong A.Y."/>
            <person name="Gongora J."/>
            <person name="Dalzell P."/>
            <person name="Moran C."/>
            <person name="Bed'hom B."/>
            <person name="Abzhanov A."/>
            <person name="Burgess S.C."/>
            <person name="Cooksey A.M."/>
            <person name="Castoe T.A."/>
            <person name="Crawford N.G."/>
            <person name="Densmore L.D."/>
            <person name="Drew J.C."/>
            <person name="Edwards S.V."/>
            <person name="Faircloth B.C."/>
            <person name="Fujita M.K."/>
            <person name="Greenwold M.J."/>
            <person name="Hoffmann F.G."/>
            <person name="Howard J.M."/>
            <person name="Iguchi T."/>
            <person name="Janes D.E."/>
            <person name="Khan S.Y."/>
            <person name="Kohno S."/>
            <person name="de Koning A.J."/>
            <person name="Lance S.L."/>
            <person name="McCarthy F.M."/>
            <person name="McCormack J.E."/>
            <person name="Merchant M.E."/>
            <person name="Peterson D.G."/>
            <person name="Pollock D.D."/>
            <person name="Pourmand N."/>
            <person name="Raney B.J."/>
            <person name="Roessler K.A."/>
            <person name="Sanford J.R."/>
            <person name="Sawyer R.H."/>
            <person name="Schmidt C.J."/>
            <person name="Triplett E.W."/>
            <person name="Tuberville T.D."/>
            <person name="Venegas-Anaya M."/>
            <person name="Howard J.T."/>
            <person name="Jarvis E.D."/>
            <person name="Guillette L.J.Jr."/>
            <person name="Glenn T.C."/>
            <person name="Green R.E."/>
            <person name="Ray D.A."/>
        </authorList>
    </citation>
    <scope>NUCLEOTIDE SEQUENCE [LARGE SCALE GENOMIC DNA]</scope>
    <source>
        <strain evidence="1">KSC_2009_1</strain>
    </source>
</reference>
<name>A0A151PJM3_ALLMI</name>
<organism evidence="1 2">
    <name type="scientific">Alligator mississippiensis</name>
    <name type="common">American alligator</name>
    <dbReference type="NCBI Taxonomy" id="8496"/>
    <lineage>
        <taxon>Eukaryota</taxon>
        <taxon>Metazoa</taxon>
        <taxon>Chordata</taxon>
        <taxon>Craniata</taxon>
        <taxon>Vertebrata</taxon>
        <taxon>Euteleostomi</taxon>
        <taxon>Archelosauria</taxon>
        <taxon>Archosauria</taxon>
        <taxon>Crocodylia</taxon>
        <taxon>Alligatoridae</taxon>
        <taxon>Alligatorinae</taxon>
        <taxon>Alligator</taxon>
    </lineage>
</organism>
<proteinExistence type="predicted"/>
<comment type="caution">
    <text evidence="1">The sequence shown here is derived from an EMBL/GenBank/DDBJ whole genome shotgun (WGS) entry which is preliminary data.</text>
</comment>
<accession>A0A151PJM3</accession>
<gene>
    <name evidence="1" type="ORF">Y1Q_0005005</name>
</gene>
<keyword evidence="2" id="KW-1185">Reference proteome</keyword>
<dbReference type="AlphaFoldDB" id="A0A151PJM3"/>